<dbReference type="SUPFAM" id="SSF57850">
    <property type="entry name" value="RING/U-box"/>
    <property type="match status" value="1"/>
</dbReference>
<dbReference type="GO" id="GO:0005524">
    <property type="term" value="F:ATP binding"/>
    <property type="evidence" value="ECO:0007669"/>
    <property type="project" value="UniProtKB-KW"/>
</dbReference>
<comment type="catalytic activity">
    <reaction evidence="8">
        <text>L-seryl-[protein] + ATP = O-phospho-L-seryl-[protein] + ADP + H(+)</text>
        <dbReference type="Rhea" id="RHEA:17989"/>
        <dbReference type="Rhea" id="RHEA-COMP:9863"/>
        <dbReference type="Rhea" id="RHEA-COMP:11604"/>
        <dbReference type="ChEBI" id="CHEBI:15378"/>
        <dbReference type="ChEBI" id="CHEBI:29999"/>
        <dbReference type="ChEBI" id="CHEBI:30616"/>
        <dbReference type="ChEBI" id="CHEBI:83421"/>
        <dbReference type="ChEBI" id="CHEBI:456216"/>
        <dbReference type="EC" id="2.7.11.1"/>
    </reaction>
</comment>
<dbReference type="InterPro" id="IPR013083">
    <property type="entry name" value="Znf_RING/FYVE/PHD"/>
</dbReference>
<dbReference type="Pfam" id="PF07714">
    <property type="entry name" value="PK_Tyr_Ser-Thr"/>
    <property type="match status" value="1"/>
</dbReference>
<keyword evidence="6" id="KW-0067">ATP-binding</keyword>
<dbReference type="GO" id="GO:0016567">
    <property type="term" value="P:protein ubiquitination"/>
    <property type="evidence" value="ECO:0007669"/>
    <property type="project" value="TreeGrafter"/>
</dbReference>
<dbReference type="GO" id="GO:0008270">
    <property type="term" value="F:zinc ion binding"/>
    <property type="evidence" value="ECO:0007669"/>
    <property type="project" value="UniProtKB-KW"/>
</dbReference>
<dbReference type="InterPro" id="IPR001245">
    <property type="entry name" value="Ser-Thr/Tyr_kinase_cat_dom"/>
</dbReference>
<dbReference type="PROSITE" id="PS50011">
    <property type="entry name" value="PROTEIN_KINASE_DOM"/>
    <property type="match status" value="1"/>
</dbReference>
<dbReference type="InterPro" id="IPR000719">
    <property type="entry name" value="Prot_kinase_dom"/>
</dbReference>
<feature type="domain" description="Protein kinase" evidence="10">
    <location>
        <begin position="33"/>
        <end position="378"/>
    </location>
</feature>
<dbReference type="InterPro" id="IPR001607">
    <property type="entry name" value="Znf_UBP"/>
</dbReference>
<evidence type="ECO:0000256" key="3">
    <source>
        <dbReference type="ARBA" id="ARBA00022679"/>
    </source>
</evidence>
<dbReference type="GO" id="GO:0005737">
    <property type="term" value="C:cytoplasm"/>
    <property type="evidence" value="ECO:0007669"/>
    <property type="project" value="TreeGrafter"/>
</dbReference>
<dbReference type="EC" id="2.7.11.1" evidence="1"/>
<reference evidence="12 13" key="1">
    <citation type="submission" date="2018-09" db="EMBL/GenBank/DDBJ databases">
        <title>A high-quality reference genome of wild soybean provides a powerful tool to mine soybean genomes.</title>
        <authorList>
            <person name="Xie M."/>
            <person name="Chung C.Y.L."/>
            <person name="Li M.-W."/>
            <person name="Wong F.-L."/>
            <person name="Chan T.-F."/>
            <person name="Lam H.-M."/>
        </authorList>
    </citation>
    <scope>NUCLEOTIDE SEQUENCE [LARGE SCALE GENOMIC DNA]</scope>
    <source>
        <strain evidence="13">cv. W05</strain>
        <tissue evidence="12">Hypocotyl of etiolated seedlings</tissue>
    </source>
</reference>
<keyword evidence="5" id="KW-0418">Kinase</keyword>
<evidence type="ECO:0000256" key="9">
    <source>
        <dbReference type="PROSITE-ProRule" id="PRU00502"/>
    </source>
</evidence>
<keyword evidence="2" id="KW-0723">Serine/threonine-protein kinase</keyword>
<keyword evidence="9" id="KW-0479">Metal-binding</keyword>
<evidence type="ECO:0000259" key="10">
    <source>
        <dbReference type="PROSITE" id="PS50011"/>
    </source>
</evidence>
<evidence type="ECO:0000259" key="11">
    <source>
        <dbReference type="PROSITE" id="PS50271"/>
    </source>
</evidence>
<dbReference type="Pfam" id="PF02775">
    <property type="entry name" value="TPP_enzyme_C"/>
    <property type="match status" value="1"/>
</dbReference>
<evidence type="ECO:0000313" key="12">
    <source>
        <dbReference type="EMBL" id="RZB52666.1"/>
    </source>
</evidence>
<dbReference type="Gene3D" id="1.10.510.10">
    <property type="entry name" value="Transferase(Phosphotransferase) domain 1"/>
    <property type="match status" value="1"/>
</dbReference>
<evidence type="ECO:0000313" key="13">
    <source>
        <dbReference type="Proteomes" id="UP000289340"/>
    </source>
</evidence>
<dbReference type="InterPro" id="IPR029061">
    <property type="entry name" value="THDP-binding"/>
</dbReference>
<dbReference type="PANTHER" id="PTHR24007">
    <property type="entry name" value="BRCA1-ASSOCIATED PROTEIN"/>
    <property type="match status" value="1"/>
</dbReference>
<dbReference type="PANTHER" id="PTHR24007:SF7">
    <property type="entry name" value="BRCA1-ASSOCIATED PROTEIN"/>
    <property type="match status" value="1"/>
</dbReference>
<evidence type="ECO:0000256" key="6">
    <source>
        <dbReference type="ARBA" id="ARBA00022840"/>
    </source>
</evidence>
<proteinExistence type="predicted"/>
<dbReference type="InterPro" id="IPR011009">
    <property type="entry name" value="Kinase-like_dom_sf"/>
</dbReference>
<comment type="caution">
    <text evidence="12">The sequence shown here is derived from an EMBL/GenBank/DDBJ whole genome shotgun (WGS) entry which is preliminary data.</text>
</comment>
<organism evidence="12 13">
    <name type="scientific">Glycine soja</name>
    <name type="common">Wild soybean</name>
    <dbReference type="NCBI Taxonomy" id="3848"/>
    <lineage>
        <taxon>Eukaryota</taxon>
        <taxon>Viridiplantae</taxon>
        <taxon>Streptophyta</taxon>
        <taxon>Embryophyta</taxon>
        <taxon>Tracheophyta</taxon>
        <taxon>Spermatophyta</taxon>
        <taxon>Magnoliopsida</taxon>
        <taxon>eudicotyledons</taxon>
        <taxon>Gunneridae</taxon>
        <taxon>Pentapetalae</taxon>
        <taxon>rosids</taxon>
        <taxon>fabids</taxon>
        <taxon>Fabales</taxon>
        <taxon>Fabaceae</taxon>
        <taxon>Papilionoideae</taxon>
        <taxon>50 kb inversion clade</taxon>
        <taxon>NPAAA clade</taxon>
        <taxon>indigoferoid/millettioid clade</taxon>
        <taxon>Phaseoleae</taxon>
        <taxon>Glycine</taxon>
        <taxon>Glycine subgen. Soja</taxon>
    </lineage>
</organism>
<evidence type="ECO:0000256" key="2">
    <source>
        <dbReference type="ARBA" id="ARBA00022527"/>
    </source>
</evidence>
<evidence type="ECO:0000256" key="8">
    <source>
        <dbReference type="ARBA" id="ARBA00048679"/>
    </source>
</evidence>
<dbReference type="Proteomes" id="UP000289340">
    <property type="component" value="Chromosome 18"/>
</dbReference>
<comment type="catalytic activity">
    <reaction evidence="7">
        <text>L-threonyl-[protein] + ATP = O-phospho-L-threonyl-[protein] + ADP + H(+)</text>
        <dbReference type="Rhea" id="RHEA:46608"/>
        <dbReference type="Rhea" id="RHEA-COMP:11060"/>
        <dbReference type="Rhea" id="RHEA-COMP:11605"/>
        <dbReference type="ChEBI" id="CHEBI:15378"/>
        <dbReference type="ChEBI" id="CHEBI:30013"/>
        <dbReference type="ChEBI" id="CHEBI:30616"/>
        <dbReference type="ChEBI" id="CHEBI:61977"/>
        <dbReference type="ChEBI" id="CHEBI:456216"/>
        <dbReference type="EC" id="2.7.11.1"/>
    </reaction>
</comment>
<dbReference type="GO" id="GO:0030976">
    <property type="term" value="F:thiamine pyrophosphate binding"/>
    <property type="evidence" value="ECO:0007669"/>
    <property type="project" value="InterPro"/>
</dbReference>
<gene>
    <name evidence="12" type="ORF">D0Y65_048934</name>
</gene>
<sequence>MAVACLLSRYKGGHAIIHWKEMQHCYSLEVETKRVWDYVGDNYVHRLIQSKTNGKLVELNTQCAHADNGCGSCNSEDNAMNEAILNSKLEVLNKNVVKYKDIWKTKILRIEERYEEVIQLCGKTLDSTEKNACPLDAGKFEEGLSLLEQQEEKMSAINKSGSKVLDSLIPLAAIIREPLCHKGVKTALYYRIEFTKPPRDTKIAKLALDWPTRKRIALGAARGLLYLHKQYDPKIIHRDVRAANILLDDYCEAVVGDFGLAKLLDHKDSHVTTSVRGTTLVRYQLPMVVIVFNNGGVRRHPEEIDGLHKDDPGPTDFVPNAGYHALIQAFGGKGYLVGTRDELKFAFSESFSARKPAVVNIVIDPYAGSESGRMQHKN</sequence>
<dbReference type="GO" id="GO:0004674">
    <property type="term" value="F:protein serine/threonine kinase activity"/>
    <property type="evidence" value="ECO:0007669"/>
    <property type="project" value="UniProtKB-KW"/>
</dbReference>
<dbReference type="Pfam" id="PF02148">
    <property type="entry name" value="zf-UBP"/>
    <property type="match status" value="1"/>
</dbReference>
<keyword evidence="9" id="KW-0862">Zinc</keyword>
<feature type="domain" description="UBP-type" evidence="11">
    <location>
        <begin position="1"/>
        <end position="63"/>
    </location>
</feature>
<dbReference type="EMBL" id="QZWG01000018">
    <property type="protein sequence ID" value="RZB52666.1"/>
    <property type="molecule type" value="Genomic_DNA"/>
</dbReference>
<evidence type="ECO:0000256" key="4">
    <source>
        <dbReference type="ARBA" id="ARBA00022741"/>
    </source>
</evidence>
<dbReference type="InterPro" id="IPR011766">
    <property type="entry name" value="TPP_enzyme_TPP-bd"/>
</dbReference>
<accession>A0A445FUX3</accession>
<dbReference type="AlphaFoldDB" id="A0A445FUX3"/>
<keyword evidence="13" id="KW-1185">Reference proteome</keyword>
<protein>
    <recommendedName>
        <fullName evidence="1">non-specific serine/threonine protein kinase</fullName>
        <ecNumber evidence="1">2.7.11.1</ecNumber>
    </recommendedName>
</protein>
<dbReference type="GO" id="GO:0007265">
    <property type="term" value="P:Ras protein signal transduction"/>
    <property type="evidence" value="ECO:0007669"/>
    <property type="project" value="TreeGrafter"/>
</dbReference>
<keyword evidence="3" id="KW-0808">Transferase</keyword>
<name>A0A445FUX3_GLYSO</name>
<dbReference type="SUPFAM" id="SSF52518">
    <property type="entry name" value="Thiamin diphosphate-binding fold (THDP-binding)"/>
    <property type="match status" value="1"/>
</dbReference>
<keyword evidence="4" id="KW-0547">Nucleotide-binding</keyword>
<evidence type="ECO:0000256" key="5">
    <source>
        <dbReference type="ARBA" id="ARBA00022777"/>
    </source>
</evidence>
<dbReference type="SUPFAM" id="SSF56112">
    <property type="entry name" value="Protein kinase-like (PK-like)"/>
    <property type="match status" value="1"/>
</dbReference>
<evidence type="ECO:0000256" key="7">
    <source>
        <dbReference type="ARBA" id="ARBA00047899"/>
    </source>
</evidence>
<evidence type="ECO:0000256" key="1">
    <source>
        <dbReference type="ARBA" id="ARBA00012513"/>
    </source>
</evidence>
<dbReference type="Gene3D" id="3.30.40.10">
    <property type="entry name" value="Zinc/RING finger domain, C3HC4 (zinc finger)"/>
    <property type="match status" value="1"/>
</dbReference>
<dbReference type="PROSITE" id="PS00109">
    <property type="entry name" value="PROTEIN_KINASE_TYR"/>
    <property type="match status" value="1"/>
</dbReference>
<dbReference type="Gene3D" id="3.40.50.970">
    <property type="match status" value="1"/>
</dbReference>
<dbReference type="FunFam" id="1.10.510.10:FF:001023">
    <property type="entry name" value="Os07g0541700 protein"/>
    <property type="match status" value="1"/>
</dbReference>
<keyword evidence="12" id="KW-0456">Lyase</keyword>
<dbReference type="GO" id="GO:0061630">
    <property type="term" value="F:ubiquitin protein ligase activity"/>
    <property type="evidence" value="ECO:0007669"/>
    <property type="project" value="TreeGrafter"/>
</dbReference>
<dbReference type="GO" id="GO:0016829">
    <property type="term" value="F:lyase activity"/>
    <property type="evidence" value="ECO:0007669"/>
    <property type="project" value="UniProtKB-KW"/>
</dbReference>
<keyword evidence="9" id="KW-0863">Zinc-finger</keyword>
<dbReference type="PROSITE" id="PS50271">
    <property type="entry name" value="ZF_UBP"/>
    <property type="match status" value="1"/>
</dbReference>
<dbReference type="InterPro" id="IPR008266">
    <property type="entry name" value="Tyr_kinase_AS"/>
</dbReference>